<accession>A0A0N5CEV7</accession>
<dbReference type="Proteomes" id="UP000046392">
    <property type="component" value="Unplaced"/>
</dbReference>
<evidence type="ECO:0000313" key="2">
    <source>
        <dbReference type="Proteomes" id="UP000046392"/>
    </source>
</evidence>
<name>A0A0N5CEV7_STREA</name>
<sequence>MIIFIFVRSVLNSNKLLNRCKIYLGILFIEMAKNLDSLYSLLGVTEDASISDIKKAYHLFLRTNHPDKTGVQTNENLIEKGMFAWKQLGNADQRKIYDKFLQEQKLHALKNSCDSMVSSCQELDENDVSLLKSEGNILIPCVRCDNDINLSVTDYLCIVKEAFFECSACSMLTKVIVYNDEGK</sequence>
<dbReference type="CDD" id="cd06257">
    <property type="entry name" value="DnaJ"/>
    <property type="match status" value="1"/>
</dbReference>
<keyword evidence="2" id="KW-1185">Reference proteome</keyword>
<dbReference type="WBParaSite" id="SPAL_0001639400.1">
    <property type="protein sequence ID" value="SPAL_0001639400.1"/>
    <property type="gene ID" value="SPAL_0001639400"/>
</dbReference>
<dbReference type="AlphaFoldDB" id="A0A0N5CEV7"/>
<evidence type="ECO:0000313" key="3">
    <source>
        <dbReference type="WBParaSite" id="SPAL_0001639400.1"/>
    </source>
</evidence>
<protein>
    <submittedName>
        <fullName evidence="3">J domain-containing protein</fullName>
    </submittedName>
</protein>
<evidence type="ECO:0000259" key="1">
    <source>
        <dbReference type="PROSITE" id="PS50076"/>
    </source>
</evidence>
<dbReference type="InterPro" id="IPR036869">
    <property type="entry name" value="J_dom_sf"/>
</dbReference>
<dbReference type="PROSITE" id="PS50076">
    <property type="entry name" value="DNAJ_2"/>
    <property type="match status" value="1"/>
</dbReference>
<dbReference type="SMART" id="SM00271">
    <property type="entry name" value="DnaJ"/>
    <property type="match status" value="1"/>
</dbReference>
<dbReference type="Gene3D" id="1.10.287.110">
    <property type="entry name" value="DnaJ domain"/>
    <property type="match status" value="1"/>
</dbReference>
<dbReference type="STRING" id="174720.A0A0N5CEV7"/>
<dbReference type="InterPro" id="IPR001623">
    <property type="entry name" value="DnaJ_domain"/>
</dbReference>
<dbReference type="PRINTS" id="PR00625">
    <property type="entry name" value="JDOMAIN"/>
</dbReference>
<dbReference type="SUPFAM" id="SSF46565">
    <property type="entry name" value="Chaperone J-domain"/>
    <property type="match status" value="1"/>
</dbReference>
<proteinExistence type="predicted"/>
<reference evidence="3" key="1">
    <citation type="submission" date="2017-02" db="UniProtKB">
        <authorList>
            <consortium name="WormBaseParasite"/>
        </authorList>
    </citation>
    <scope>IDENTIFICATION</scope>
</reference>
<dbReference type="Pfam" id="PF00226">
    <property type="entry name" value="DnaJ"/>
    <property type="match status" value="1"/>
</dbReference>
<feature type="domain" description="J" evidence="1">
    <location>
        <begin position="37"/>
        <end position="101"/>
    </location>
</feature>
<organism evidence="2 3">
    <name type="scientific">Strongyloides papillosus</name>
    <name type="common">Intestinal threadworm</name>
    <dbReference type="NCBI Taxonomy" id="174720"/>
    <lineage>
        <taxon>Eukaryota</taxon>
        <taxon>Metazoa</taxon>
        <taxon>Ecdysozoa</taxon>
        <taxon>Nematoda</taxon>
        <taxon>Chromadorea</taxon>
        <taxon>Rhabditida</taxon>
        <taxon>Tylenchina</taxon>
        <taxon>Panagrolaimomorpha</taxon>
        <taxon>Strongyloidoidea</taxon>
        <taxon>Strongyloididae</taxon>
        <taxon>Strongyloides</taxon>
    </lineage>
</organism>